<name>A0A2Z2PC79_GINBI</name>
<evidence type="ECO:0000256" key="4">
    <source>
        <dbReference type="RuleBase" id="RU003718"/>
    </source>
</evidence>
<dbReference type="PANTHER" id="PTHR48047">
    <property type="entry name" value="GLYCOSYLTRANSFERASE"/>
    <property type="match status" value="1"/>
</dbReference>
<evidence type="ECO:0000256" key="1">
    <source>
        <dbReference type="ARBA" id="ARBA00009995"/>
    </source>
</evidence>
<proteinExistence type="evidence at transcript level"/>
<gene>
    <name evidence="7" type="primary">UGT7</name>
</gene>
<dbReference type="EC" id="2.4.1.-" evidence="5"/>
<evidence type="ECO:0000256" key="2">
    <source>
        <dbReference type="ARBA" id="ARBA00022676"/>
    </source>
</evidence>
<reference evidence="7" key="1">
    <citation type="submission" date="2016-11" db="EMBL/GenBank/DDBJ databases">
        <title>identification of UGTs in Ginkgo biloba.</title>
        <authorList>
            <person name="Pang Y."/>
            <person name="Shen G."/>
            <person name="Su X."/>
        </authorList>
    </citation>
    <scope>NUCLEOTIDE SEQUENCE</scope>
</reference>
<accession>A0A2Z2PC79</accession>
<comment type="similarity">
    <text evidence="1 4">Belongs to the UDP-glycosyltransferase family.</text>
</comment>
<dbReference type="PROSITE" id="PS00375">
    <property type="entry name" value="UDPGT"/>
    <property type="match status" value="1"/>
</dbReference>
<dbReference type="CDD" id="cd03784">
    <property type="entry name" value="GT1_Gtf-like"/>
    <property type="match status" value="1"/>
</dbReference>
<feature type="domain" description="Glycosyltransferase N-terminal" evidence="6">
    <location>
        <begin position="12"/>
        <end position="259"/>
    </location>
</feature>
<dbReference type="InterPro" id="IPR035595">
    <property type="entry name" value="UDP_glycos_trans_CS"/>
</dbReference>
<dbReference type="Pfam" id="PF26168">
    <property type="entry name" value="Glyco_transf_N"/>
    <property type="match status" value="1"/>
</dbReference>
<dbReference type="EMBL" id="KY274818">
    <property type="protein sequence ID" value="ASK39406.1"/>
    <property type="molecule type" value="mRNA"/>
</dbReference>
<evidence type="ECO:0000256" key="3">
    <source>
        <dbReference type="ARBA" id="ARBA00022679"/>
    </source>
</evidence>
<dbReference type="Pfam" id="PF00201">
    <property type="entry name" value="UDPGT"/>
    <property type="match status" value="1"/>
</dbReference>
<evidence type="ECO:0000256" key="5">
    <source>
        <dbReference type="RuleBase" id="RU362057"/>
    </source>
</evidence>
<organism evidence="7">
    <name type="scientific">Ginkgo biloba</name>
    <name type="common">Ginkgo</name>
    <name type="synonym">Maidenhair tree</name>
    <dbReference type="NCBI Taxonomy" id="3311"/>
    <lineage>
        <taxon>Eukaryota</taxon>
        <taxon>Viridiplantae</taxon>
        <taxon>Streptophyta</taxon>
        <taxon>Embryophyta</taxon>
        <taxon>Tracheophyta</taxon>
        <taxon>Spermatophyta</taxon>
        <taxon>Ginkgoidae</taxon>
        <taxon>Ginkgoales</taxon>
        <taxon>Ginkgoaceae</taxon>
        <taxon>Ginkgo</taxon>
    </lineage>
</organism>
<evidence type="ECO:0000313" key="7">
    <source>
        <dbReference type="EMBL" id="ASK39406.1"/>
    </source>
</evidence>
<evidence type="ECO:0000259" key="6">
    <source>
        <dbReference type="Pfam" id="PF26168"/>
    </source>
</evidence>
<dbReference type="SUPFAM" id="SSF53756">
    <property type="entry name" value="UDP-Glycosyltransferase/glycogen phosphorylase"/>
    <property type="match status" value="1"/>
</dbReference>
<dbReference type="Gene3D" id="3.40.50.2000">
    <property type="entry name" value="Glycogen Phosphorylase B"/>
    <property type="match status" value="2"/>
</dbReference>
<dbReference type="GO" id="GO:0035251">
    <property type="term" value="F:UDP-glucosyltransferase activity"/>
    <property type="evidence" value="ECO:0007669"/>
    <property type="project" value="TreeGrafter"/>
</dbReference>
<dbReference type="InterPro" id="IPR002213">
    <property type="entry name" value="UDP_glucos_trans"/>
</dbReference>
<dbReference type="PANTHER" id="PTHR48047:SF107">
    <property type="entry name" value="UDP-GLYCOSYLTRANSFERASE 92A1-LIKE"/>
    <property type="match status" value="1"/>
</dbReference>
<keyword evidence="2 4" id="KW-0328">Glycosyltransferase</keyword>
<dbReference type="FunFam" id="3.40.50.2000:FF:000064">
    <property type="entry name" value="Glycosyltransferase"/>
    <property type="match status" value="1"/>
</dbReference>
<dbReference type="InterPro" id="IPR058980">
    <property type="entry name" value="Glyco_transf_N"/>
</dbReference>
<sequence length="496" mass="55470">MAAGSQETVRMHLVMFPYMAQGHIIPFIELSKLLASRGGFTITIVNTPLNIQRLQSKIALLRLQAENLDIRLAELPFDGTSHGLPPNTESTESLPHSLFLPLLQASQQLEQPFQQLVQDIVRKEGRLPACIISDIFLGWTLDVANRLGIPRIMFCTCGAYSTSIYYSLWAHLPHRQTDSDTFCVPDLPHIRLHRSQLSQILAVSEASDPWTLLWKRNTSCNLSSWGTIFNTFEDLEHDFLDYFRRITGRPVWPVGPILPLTGTLKTKKIAWRGNESAVDAETCLQWLDSHPASSVLYISFGSQNSISVSQMRELSLGLEASQQAFVWALRPPVGTTELSSDHLPHGFEERMRANNKGFLIRGWAPQLMILSHPSTGGFLSHCGWNSVLESISQGVPIIGWPIAAEQFYNSKLLEEEVGVVVELCRGIDGEVRKNNVERIVKMLFDGHDEKGIELRKRAMDLKAAATIAVSSTGSSITHLDDFIQKLKYSKGMENQG</sequence>
<keyword evidence="3 4" id="KW-0808">Transferase</keyword>
<protein>
    <recommendedName>
        <fullName evidence="5">Glycosyltransferase</fullName>
        <ecNumber evidence="5">2.4.1.-</ecNumber>
    </recommendedName>
</protein>
<dbReference type="FunFam" id="3.40.50.2000:FF:000103">
    <property type="entry name" value="Glycosyltransferase"/>
    <property type="match status" value="1"/>
</dbReference>
<dbReference type="AlphaFoldDB" id="A0A2Z2PC79"/>